<organism evidence="7 8">
    <name type="scientific">Pseudorhodoplanes sinuspersici</name>
    <dbReference type="NCBI Taxonomy" id="1235591"/>
    <lineage>
        <taxon>Bacteria</taxon>
        <taxon>Pseudomonadati</taxon>
        <taxon>Pseudomonadota</taxon>
        <taxon>Alphaproteobacteria</taxon>
        <taxon>Hyphomicrobiales</taxon>
        <taxon>Pseudorhodoplanes</taxon>
    </lineage>
</organism>
<evidence type="ECO:0000313" key="8">
    <source>
        <dbReference type="Proteomes" id="UP000194137"/>
    </source>
</evidence>
<keyword evidence="8" id="KW-1185">Reference proteome</keyword>
<dbReference type="Proteomes" id="UP000194137">
    <property type="component" value="Chromosome"/>
</dbReference>
<evidence type="ECO:0000313" key="7">
    <source>
        <dbReference type="EMBL" id="ARQ00286.1"/>
    </source>
</evidence>
<evidence type="ECO:0000256" key="5">
    <source>
        <dbReference type="ARBA" id="ARBA00022989"/>
    </source>
</evidence>
<dbReference type="Pfam" id="PF07681">
    <property type="entry name" value="DoxX"/>
    <property type="match status" value="1"/>
</dbReference>
<dbReference type="OrthoDB" id="5382961at2"/>
<dbReference type="InterPro" id="IPR032808">
    <property type="entry name" value="DoxX"/>
</dbReference>
<gene>
    <name evidence="7" type="ORF">CAK95_15305</name>
</gene>
<evidence type="ECO:0000256" key="1">
    <source>
        <dbReference type="ARBA" id="ARBA00004651"/>
    </source>
</evidence>
<dbReference type="KEGG" id="psin:CAK95_15305"/>
<dbReference type="AlphaFoldDB" id="A0A1W6ZSL6"/>
<evidence type="ECO:0000256" key="3">
    <source>
        <dbReference type="ARBA" id="ARBA00022475"/>
    </source>
</evidence>
<keyword evidence="5" id="KW-1133">Transmembrane helix</keyword>
<keyword evidence="4" id="KW-0812">Transmembrane</keyword>
<evidence type="ECO:0000256" key="6">
    <source>
        <dbReference type="ARBA" id="ARBA00023136"/>
    </source>
</evidence>
<reference evidence="7 8" key="1">
    <citation type="submission" date="2017-05" db="EMBL/GenBank/DDBJ databases">
        <title>Full genome sequence of Pseudorhodoplanes sinuspersici.</title>
        <authorList>
            <person name="Dastgheib S.M.M."/>
            <person name="Shavandi M."/>
            <person name="Tirandaz H."/>
        </authorList>
    </citation>
    <scope>NUCLEOTIDE SEQUENCE [LARGE SCALE GENOMIC DNA]</scope>
    <source>
        <strain evidence="7 8">RIPI110</strain>
    </source>
</reference>
<dbReference type="GO" id="GO:0005886">
    <property type="term" value="C:plasma membrane"/>
    <property type="evidence" value="ECO:0007669"/>
    <property type="project" value="UniProtKB-SubCell"/>
</dbReference>
<dbReference type="PANTHER" id="PTHR33452:SF1">
    <property type="entry name" value="INNER MEMBRANE PROTEIN YPHA-RELATED"/>
    <property type="match status" value="1"/>
</dbReference>
<evidence type="ECO:0000256" key="4">
    <source>
        <dbReference type="ARBA" id="ARBA00022692"/>
    </source>
</evidence>
<dbReference type="EMBL" id="CP021112">
    <property type="protein sequence ID" value="ARQ00286.1"/>
    <property type="molecule type" value="Genomic_DNA"/>
</dbReference>
<keyword evidence="3" id="KW-1003">Cell membrane</keyword>
<dbReference type="RefSeq" id="WP_086088682.1">
    <property type="nucleotide sequence ID" value="NZ_CP021112.1"/>
</dbReference>
<dbReference type="PANTHER" id="PTHR33452">
    <property type="entry name" value="OXIDOREDUCTASE CATD-RELATED"/>
    <property type="match status" value="1"/>
</dbReference>
<keyword evidence="6" id="KW-0472">Membrane</keyword>
<dbReference type="STRING" id="1235591.CAK95_15305"/>
<name>A0A1W6ZSL6_9HYPH</name>
<comment type="similarity">
    <text evidence="2">Belongs to the DoxX family.</text>
</comment>
<accession>A0A1W6ZSL6</accession>
<evidence type="ECO:0000256" key="2">
    <source>
        <dbReference type="ARBA" id="ARBA00006679"/>
    </source>
</evidence>
<sequence length="137" mass="14388">MTNTTEYGALVLRLALGTMYLAHGLLKIFVFTLPGTAAFFSAQGFPAWTAYVVVAAELLAGIALLIGFQVRLVSLAGLPVLFGALAVHLPNGWVFSAANGGWEYPAFLIVASIVQALIGAGAYAVNWPLSRARLAHA</sequence>
<proteinExistence type="inferred from homology"/>
<dbReference type="InterPro" id="IPR051907">
    <property type="entry name" value="DoxX-like_oxidoreductase"/>
</dbReference>
<comment type="subcellular location">
    <subcellularLocation>
        <location evidence="1">Cell membrane</location>
        <topology evidence="1">Multi-pass membrane protein</topology>
    </subcellularLocation>
</comment>
<protein>
    <submittedName>
        <fullName evidence="7">Uncharacterized protein</fullName>
    </submittedName>
</protein>